<evidence type="ECO:0000313" key="1">
    <source>
        <dbReference type="EMBL" id="KAJ8894936.1"/>
    </source>
</evidence>
<name>A0ABQ9IEZ9_9NEOP</name>
<reference evidence="1 2" key="1">
    <citation type="submission" date="2023-02" db="EMBL/GenBank/DDBJ databases">
        <title>LHISI_Scaffold_Assembly.</title>
        <authorList>
            <person name="Stuart O.P."/>
            <person name="Cleave R."/>
            <person name="Magrath M.J.L."/>
            <person name="Mikheyev A.S."/>
        </authorList>
    </citation>
    <scope>NUCLEOTIDE SEQUENCE [LARGE SCALE GENOMIC DNA]</scope>
    <source>
        <strain evidence="1">Daus_M_001</strain>
        <tissue evidence="1">Leg muscle</tissue>
    </source>
</reference>
<sequence length="121" mass="13836">MLSVIKMFNISTPPPLNLLLGHDLTSLTSSFSTLHNETGELFPEVLKVLRLFLGILVPSEASEWRYFMLKRLNYFGSVMNQERINHLAVLNTYQGSVGRLDIKEMCCEFVNNDYHVQVDGK</sequence>
<dbReference type="Proteomes" id="UP001159363">
    <property type="component" value="Chromosome 1"/>
</dbReference>
<accession>A0ABQ9IEZ9</accession>
<dbReference type="EMBL" id="JARBHB010000001">
    <property type="protein sequence ID" value="KAJ8894936.1"/>
    <property type="molecule type" value="Genomic_DNA"/>
</dbReference>
<comment type="caution">
    <text evidence="1">The sequence shown here is derived from an EMBL/GenBank/DDBJ whole genome shotgun (WGS) entry which is preliminary data.</text>
</comment>
<proteinExistence type="predicted"/>
<organism evidence="1 2">
    <name type="scientific">Dryococelus australis</name>
    <dbReference type="NCBI Taxonomy" id="614101"/>
    <lineage>
        <taxon>Eukaryota</taxon>
        <taxon>Metazoa</taxon>
        <taxon>Ecdysozoa</taxon>
        <taxon>Arthropoda</taxon>
        <taxon>Hexapoda</taxon>
        <taxon>Insecta</taxon>
        <taxon>Pterygota</taxon>
        <taxon>Neoptera</taxon>
        <taxon>Polyneoptera</taxon>
        <taxon>Phasmatodea</taxon>
        <taxon>Verophasmatodea</taxon>
        <taxon>Anareolatae</taxon>
        <taxon>Phasmatidae</taxon>
        <taxon>Eurycanthinae</taxon>
        <taxon>Dryococelus</taxon>
    </lineage>
</organism>
<keyword evidence="2" id="KW-1185">Reference proteome</keyword>
<evidence type="ECO:0000313" key="2">
    <source>
        <dbReference type="Proteomes" id="UP001159363"/>
    </source>
</evidence>
<protein>
    <submittedName>
        <fullName evidence="1">Uncharacterized protein</fullName>
    </submittedName>
</protein>
<gene>
    <name evidence="1" type="ORF">PR048_000243</name>
</gene>